<dbReference type="InterPro" id="IPR058447">
    <property type="entry name" value="DUF8134"/>
</dbReference>
<evidence type="ECO:0000256" key="1">
    <source>
        <dbReference type="SAM" id="MobiDB-lite"/>
    </source>
</evidence>
<sequence length="112" mass="12458">MTTDVHQLDDGAWISVNDERRISVSDLWPLARQNVCDCETADFLVEGFAEVGVDHPEIQARVAGRCITCGTEGVTDWVTVGRVIDPETGEFSPVDPQGVRVPDRRHRLSRPE</sequence>
<dbReference type="EMBL" id="JBHTAS010000001">
    <property type="protein sequence ID" value="MFC7140646.1"/>
    <property type="molecule type" value="Genomic_DNA"/>
</dbReference>
<gene>
    <name evidence="3" type="ORF">ACFQMA_12530</name>
</gene>
<keyword evidence="4" id="KW-1185">Reference proteome</keyword>
<dbReference type="RefSeq" id="WP_274321742.1">
    <property type="nucleotide sequence ID" value="NZ_CP118158.1"/>
</dbReference>
<reference evidence="3 4" key="1">
    <citation type="journal article" date="2019" name="Int. J. Syst. Evol. Microbiol.">
        <title>The Global Catalogue of Microorganisms (GCM) 10K type strain sequencing project: providing services to taxonomists for standard genome sequencing and annotation.</title>
        <authorList>
            <consortium name="The Broad Institute Genomics Platform"/>
            <consortium name="The Broad Institute Genome Sequencing Center for Infectious Disease"/>
            <person name="Wu L."/>
            <person name="Ma J."/>
        </authorList>
    </citation>
    <scope>NUCLEOTIDE SEQUENCE [LARGE SCALE GENOMIC DNA]</scope>
    <source>
        <strain evidence="3 4">XZYJT29</strain>
    </source>
</reference>
<feature type="compositionally biased region" description="Basic residues" evidence="1">
    <location>
        <begin position="103"/>
        <end position="112"/>
    </location>
</feature>
<dbReference type="AlphaFoldDB" id="A0ABD5Y300"/>
<name>A0ABD5Y300_9EURY</name>
<comment type="caution">
    <text evidence="3">The sequence shown here is derived from an EMBL/GenBank/DDBJ whole genome shotgun (WGS) entry which is preliminary data.</text>
</comment>
<evidence type="ECO:0000259" key="2">
    <source>
        <dbReference type="Pfam" id="PF26455"/>
    </source>
</evidence>
<evidence type="ECO:0000313" key="4">
    <source>
        <dbReference type="Proteomes" id="UP001596432"/>
    </source>
</evidence>
<dbReference type="Proteomes" id="UP001596432">
    <property type="component" value="Unassembled WGS sequence"/>
</dbReference>
<dbReference type="Pfam" id="PF26455">
    <property type="entry name" value="DUF8134"/>
    <property type="match status" value="1"/>
</dbReference>
<organism evidence="3 4">
    <name type="scientific">Halosimplex aquaticum</name>
    <dbReference type="NCBI Taxonomy" id="3026162"/>
    <lineage>
        <taxon>Archaea</taxon>
        <taxon>Methanobacteriati</taxon>
        <taxon>Methanobacteriota</taxon>
        <taxon>Stenosarchaea group</taxon>
        <taxon>Halobacteria</taxon>
        <taxon>Halobacteriales</taxon>
        <taxon>Haloarculaceae</taxon>
        <taxon>Halosimplex</taxon>
    </lineage>
</organism>
<evidence type="ECO:0000313" key="3">
    <source>
        <dbReference type="EMBL" id="MFC7140646.1"/>
    </source>
</evidence>
<proteinExistence type="predicted"/>
<protein>
    <recommendedName>
        <fullName evidence="2">DUF8134 domain-containing protein</fullName>
    </recommendedName>
</protein>
<dbReference type="GeneID" id="78820946"/>
<feature type="region of interest" description="Disordered" evidence="1">
    <location>
        <begin position="86"/>
        <end position="112"/>
    </location>
</feature>
<feature type="domain" description="DUF8134" evidence="2">
    <location>
        <begin position="1"/>
        <end position="107"/>
    </location>
</feature>
<accession>A0ABD5Y300</accession>